<feature type="region of interest" description="Disordered" evidence="1">
    <location>
        <begin position="40"/>
        <end position="67"/>
    </location>
</feature>
<evidence type="ECO:0000256" key="1">
    <source>
        <dbReference type="SAM" id="MobiDB-lite"/>
    </source>
</evidence>
<gene>
    <name evidence="2" type="ORF">Tco_1090086</name>
</gene>
<comment type="caution">
    <text evidence="2">The sequence shown here is derived from an EMBL/GenBank/DDBJ whole genome shotgun (WGS) entry which is preliminary data.</text>
</comment>
<proteinExistence type="predicted"/>
<protein>
    <submittedName>
        <fullName evidence="2">Uncharacterized protein</fullName>
    </submittedName>
</protein>
<reference evidence="2" key="2">
    <citation type="submission" date="2022-01" db="EMBL/GenBank/DDBJ databases">
        <authorList>
            <person name="Yamashiro T."/>
            <person name="Shiraishi A."/>
            <person name="Satake H."/>
            <person name="Nakayama K."/>
        </authorList>
    </citation>
    <scope>NUCLEOTIDE SEQUENCE</scope>
</reference>
<organism evidence="2 3">
    <name type="scientific">Tanacetum coccineum</name>
    <dbReference type="NCBI Taxonomy" id="301880"/>
    <lineage>
        <taxon>Eukaryota</taxon>
        <taxon>Viridiplantae</taxon>
        <taxon>Streptophyta</taxon>
        <taxon>Embryophyta</taxon>
        <taxon>Tracheophyta</taxon>
        <taxon>Spermatophyta</taxon>
        <taxon>Magnoliopsida</taxon>
        <taxon>eudicotyledons</taxon>
        <taxon>Gunneridae</taxon>
        <taxon>Pentapetalae</taxon>
        <taxon>asterids</taxon>
        <taxon>campanulids</taxon>
        <taxon>Asterales</taxon>
        <taxon>Asteraceae</taxon>
        <taxon>Asteroideae</taxon>
        <taxon>Anthemideae</taxon>
        <taxon>Anthemidinae</taxon>
        <taxon>Tanacetum</taxon>
    </lineage>
</organism>
<evidence type="ECO:0000313" key="3">
    <source>
        <dbReference type="Proteomes" id="UP001151760"/>
    </source>
</evidence>
<accession>A0ABQ5I5A2</accession>
<reference evidence="2" key="1">
    <citation type="journal article" date="2022" name="Int. J. Mol. Sci.">
        <title>Draft Genome of Tanacetum Coccineum: Genomic Comparison of Closely Related Tanacetum-Family Plants.</title>
        <authorList>
            <person name="Yamashiro T."/>
            <person name="Shiraishi A."/>
            <person name="Nakayama K."/>
            <person name="Satake H."/>
        </authorList>
    </citation>
    <scope>NUCLEOTIDE SEQUENCE</scope>
</reference>
<dbReference type="Proteomes" id="UP001151760">
    <property type="component" value="Unassembled WGS sequence"/>
</dbReference>
<dbReference type="EMBL" id="BQNB010020308">
    <property type="protein sequence ID" value="GJT94568.1"/>
    <property type="molecule type" value="Genomic_DNA"/>
</dbReference>
<sequence length="96" mass="10983">MRGECCLNLKSECRLESVNRVLGVTKELRNQIFRSLTAQPDVPSSVPETTDYNITIPPPLNSNTKNYGHRDYLEKVKIQKYPNVSLVEDSGYWLPN</sequence>
<evidence type="ECO:0000313" key="2">
    <source>
        <dbReference type="EMBL" id="GJT94568.1"/>
    </source>
</evidence>
<name>A0ABQ5I5A2_9ASTR</name>
<keyword evidence="3" id="KW-1185">Reference proteome</keyword>